<sequence length="548" mass="59162">MNKLLVPFGVMFTFLALPLMTMSQSPGILCPSPEITTDLKRSSADPFESRHPVIRTRGEVTALQEFLWQYRGQFEWRIDRIKDKDDFTTGFYGDTTTNVVKSFQDQFAPDIKGTIEYGRVLQKTRDTIYTQCGSVQPIPQPDIFDYSILGSGDIQLTRGESANNIITVRKVSGIAKDVALSIGGLPARAAASFSPVSCMPSLTCQSILAIQTAAQTPVGSYQIIVMGSAGSAMRQSLPFVLTVSESSLPPRQDSTLGFNNRVALLVLTNQSRSDPSAYDFPVVPPLAWNDNLARVAQEHSEDMAAHNCYQHNSCDGTYWASRIRKYYNSTWLGENITYLVNTPQTIHAGWMGSSGHRANILRSSFTEMGSGMALGRDGFGPTTLTTVDYGSGRVGTFPTLPAGAVLPATAFTNGARAMLVNYYHQNGRAPQAVRAIVGSSCISLPKVTGKTDNYATYGGMHTFTGNGCTPVVFEAIRSDGVKVRYPATGAILVASGSATCDERTTETPTTNCGTSLAPAQNAETVSRLAETLQALKSLLEQLKKSAGQ</sequence>
<protein>
    <recommendedName>
        <fullName evidence="1">SCP domain-containing protein</fullName>
    </recommendedName>
</protein>
<reference evidence="2 3" key="1">
    <citation type="journal article" date="2016" name="Nat. Commun.">
        <title>Thousands of microbial genomes shed light on interconnected biogeochemical processes in an aquifer system.</title>
        <authorList>
            <person name="Anantharaman K."/>
            <person name="Brown C.T."/>
            <person name="Hug L.A."/>
            <person name="Sharon I."/>
            <person name="Castelle C.J."/>
            <person name="Probst A.J."/>
            <person name="Thomas B.C."/>
            <person name="Singh A."/>
            <person name="Wilkins M.J."/>
            <person name="Karaoz U."/>
            <person name="Brodie E.L."/>
            <person name="Williams K.H."/>
            <person name="Hubbard S.S."/>
            <person name="Banfield J.F."/>
        </authorList>
    </citation>
    <scope>NUCLEOTIDE SEQUENCE [LARGE SCALE GENOMIC DNA]</scope>
</reference>
<dbReference type="SUPFAM" id="SSF55797">
    <property type="entry name" value="PR-1-like"/>
    <property type="match status" value="1"/>
</dbReference>
<dbReference type="Gene3D" id="3.40.33.10">
    <property type="entry name" value="CAP"/>
    <property type="match status" value="1"/>
</dbReference>
<feature type="domain" description="SCP" evidence="1">
    <location>
        <begin position="259"/>
        <end position="395"/>
    </location>
</feature>
<dbReference type="EMBL" id="MHNZ01000002">
    <property type="protein sequence ID" value="OGZ57041.1"/>
    <property type="molecule type" value="Genomic_DNA"/>
</dbReference>
<organism evidence="2 3">
    <name type="scientific">Candidatus Ryanbacteria bacterium RIFCSPLOWO2_02_FULL_47_14</name>
    <dbReference type="NCBI Taxonomy" id="1802129"/>
    <lineage>
        <taxon>Bacteria</taxon>
        <taxon>Candidatus Ryaniibacteriota</taxon>
    </lineage>
</organism>
<dbReference type="InterPro" id="IPR014044">
    <property type="entry name" value="CAP_dom"/>
</dbReference>
<dbReference type="PANTHER" id="PTHR31157:SF1">
    <property type="entry name" value="SCP DOMAIN-CONTAINING PROTEIN"/>
    <property type="match status" value="1"/>
</dbReference>
<evidence type="ECO:0000313" key="3">
    <source>
        <dbReference type="Proteomes" id="UP000177954"/>
    </source>
</evidence>
<evidence type="ECO:0000259" key="1">
    <source>
        <dbReference type="SMART" id="SM00198"/>
    </source>
</evidence>
<dbReference type="Proteomes" id="UP000177954">
    <property type="component" value="Unassembled WGS sequence"/>
</dbReference>
<name>A0A1G2H4B3_9BACT</name>
<dbReference type="STRING" id="1802129.A3J04_00560"/>
<dbReference type="SMART" id="SM00198">
    <property type="entry name" value="SCP"/>
    <property type="match status" value="1"/>
</dbReference>
<dbReference type="PANTHER" id="PTHR31157">
    <property type="entry name" value="SCP DOMAIN-CONTAINING PROTEIN"/>
    <property type="match status" value="1"/>
</dbReference>
<proteinExistence type="predicted"/>
<accession>A0A1G2H4B3</accession>
<evidence type="ECO:0000313" key="2">
    <source>
        <dbReference type="EMBL" id="OGZ57041.1"/>
    </source>
</evidence>
<comment type="caution">
    <text evidence="2">The sequence shown here is derived from an EMBL/GenBank/DDBJ whole genome shotgun (WGS) entry which is preliminary data.</text>
</comment>
<dbReference type="InterPro" id="IPR035940">
    <property type="entry name" value="CAP_sf"/>
</dbReference>
<dbReference type="AlphaFoldDB" id="A0A1G2H4B3"/>
<gene>
    <name evidence="2" type="ORF">A3J04_00560</name>
</gene>
<dbReference type="CDD" id="cd05379">
    <property type="entry name" value="CAP_bacterial"/>
    <property type="match status" value="1"/>
</dbReference>
<dbReference type="Pfam" id="PF00188">
    <property type="entry name" value="CAP"/>
    <property type="match status" value="1"/>
</dbReference>